<dbReference type="InterPro" id="IPR011009">
    <property type="entry name" value="Kinase-like_dom_sf"/>
</dbReference>
<dbReference type="Proteomes" id="UP001499978">
    <property type="component" value="Unassembled WGS sequence"/>
</dbReference>
<evidence type="ECO:0000259" key="1">
    <source>
        <dbReference type="Pfam" id="PF01636"/>
    </source>
</evidence>
<dbReference type="PANTHER" id="PTHR21310">
    <property type="entry name" value="AMINOGLYCOSIDE PHOSPHOTRANSFERASE-RELATED-RELATED"/>
    <property type="match status" value="1"/>
</dbReference>
<dbReference type="EMBL" id="BAAARY010000012">
    <property type="protein sequence ID" value="GAA2526334.1"/>
    <property type="molecule type" value="Genomic_DNA"/>
</dbReference>
<comment type="caution">
    <text evidence="2">The sequence shown here is derived from an EMBL/GenBank/DDBJ whole genome shotgun (WGS) entry which is preliminary data.</text>
</comment>
<sequence length="310" mass="33494">MVTTEADTMPLPDRRLVDADVARRLITTQFPQWAGLSVRPVATSGWDNQTFHLGDTMSIRLPTAAEYAEAVAKEHRWLPVIAHRVPLPVPVPLAHGAPGACFRFHWSVYEWIDGAPARPGMVADLSAFAADLAGFLVALQQVDPAGGPGPGLHNWFRGGPLDRYAPAARQAIDTLGDRICRDAVTEVLNAALEPTWDGRPVWLHGDIAVGNLLVRDGRLAAVIDFGTCGVGDPACDLVIAWTMLTGRSRAEFRDRVGADDGTWARARGWALWKALILLAGAVDEDDPTEAADQHHVITEILIDAGHSANH</sequence>
<feature type="domain" description="Aminoglycoside phosphotransferase" evidence="1">
    <location>
        <begin position="43"/>
        <end position="269"/>
    </location>
</feature>
<dbReference type="PANTHER" id="PTHR21310:SF42">
    <property type="entry name" value="BIFUNCTIONAL AAC_APH"/>
    <property type="match status" value="1"/>
</dbReference>
<gene>
    <name evidence="2" type="ORF">GCM10010201_26350</name>
</gene>
<keyword evidence="3" id="KW-1185">Reference proteome</keyword>
<proteinExistence type="predicted"/>
<dbReference type="Gene3D" id="3.30.200.20">
    <property type="entry name" value="Phosphorylase Kinase, domain 1"/>
    <property type="match status" value="1"/>
</dbReference>
<evidence type="ECO:0000313" key="3">
    <source>
        <dbReference type="Proteomes" id="UP001499978"/>
    </source>
</evidence>
<dbReference type="InterPro" id="IPR051678">
    <property type="entry name" value="AGP_Transferase"/>
</dbReference>
<dbReference type="InterPro" id="IPR002575">
    <property type="entry name" value="Aminoglycoside_PTrfase"/>
</dbReference>
<dbReference type="Gene3D" id="3.90.1200.10">
    <property type="match status" value="1"/>
</dbReference>
<reference evidence="2 3" key="1">
    <citation type="journal article" date="2019" name="Int. J. Syst. Evol. Microbiol.">
        <title>The Global Catalogue of Microorganisms (GCM) 10K type strain sequencing project: providing services to taxonomists for standard genome sequencing and annotation.</title>
        <authorList>
            <consortium name="The Broad Institute Genomics Platform"/>
            <consortium name="The Broad Institute Genome Sequencing Center for Infectious Disease"/>
            <person name="Wu L."/>
            <person name="Ma J."/>
        </authorList>
    </citation>
    <scope>NUCLEOTIDE SEQUENCE [LARGE SCALE GENOMIC DNA]</scope>
    <source>
        <strain evidence="2 3">JCM 3367</strain>
    </source>
</reference>
<protein>
    <submittedName>
        <fullName evidence="2">Aminoglycoside phosphotransferase family protein</fullName>
    </submittedName>
</protein>
<name>A0ABN3NN98_9ACTN</name>
<dbReference type="CDD" id="cd05155">
    <property type="entry name" value="APH_ChoK_like_1"/>
    <property type="match status" value="1"/>
</dbReference>
<organism evidence="2 3">
    <name type="scientific">Pilimelia columellifera subsp. columellifera</name>
    <dbReference type="NCBI Taxonomy" id="706583"/>
    <lineage>
        <taxon>Bacteria</taxon>
        <taxon>Bacillati</taxon>
        <taxon>Actinomycetota</taxon>
        <taxon>Actinomycetes</taxon>
        <taxon>Micromonosporales</taxon>
        <taxon>Micromonosporaceae</taxon>
        <taxon>Pilimelia</taxon>
    </lineage>
</organism>
<accession>A0ABN3NN98</accession>
<evidence type="ECO:0000313" key="2">
    <source>
        <dbReference type="EMBL" id="GAA2526334.1"/>
    </source>
</evidence>
<dbReference type="SUPFAM" id="SSF56112">
    <property type="entry name" value="Protein kinase-like (PK-like)"/>
    <property type="match status" value="1"/>
</dbReference>
<dbReference type="Pfam" id="PF01636">
    <property type="entry name" value="APH"/>
    <property type="match status" value="1"/>
</dbReference>